<evidence type="ECO:0000256" key="1">
    <source>
        <dbReference type="SAM" id="MobiDB-lite"/>
    </source>
</evidence>
<dbReference type="Proteomes" id="UP000324222">
    <property type="component" value="Unassembled WGS sequence"/>
</dbReference>
<accession>A0A5B7KFD8</accession>
<name>A0A5B7KFD8_PORTR</name>
<dbReference type="AlphaFoldDB" id="A0A5B7KFD8"/>
<protein>
    <submittedName>
        <fullName evidence="2">Uncharacterized protein</fullName>
    </submittedName>
</protein>
<gene>
    <name evidence="2" type="ORF">E2C01_099608</name>
</gene>
<keyword evidence="3" id="KW-1185">Reference proteome</keyword>
<proteinExistence type="predicted"/>
<feature type="region of interest" description="Disordered" evidence="1">
    <location>
        <begin position="47"/>
        <end position="89"/>
    </location>
</feature>
<reference evidence="2 3" key="1">
    <citation type="submission" date="2019-05" db="EMBL/GenBank/DDBJ databases">
        <title>Another draft genome of Portunus trituberculatus and its Hox gene families provides insights of decapod evolution.</title>
        <authorList>
            <person name="Jeong J.-H."/>
            <person name="Song I."/>
            <person name="Kim S."/>
            <person name="Choi T."/>
            <person name="Kim D."/>
            <person name="Ryu S."/>
            <person name="Kim W."/>
        </authorList>
    </citation>
    <scope>NUCLEOTIDE SEQUENCE [LARGE SCALE GENOMIC DNA]</scope>
    <source>
        <tissue evidence="2">Muscle</tissue>
    </source>
</reference>
<sequence>MPQEKESNSLVTKPEWRCTAETLQSWYTGSAAVAEITTVLGAMKYDPGNFGLGSSPPPSPKDDGFGGTPAEDNHPARLARTGGSGAHLF</sequence>
<comment type="caution">
    <text evidence="2">The sequence shown here is derived from an EMBL/GenBank/DDBJ whole genome shotgun (WGS) entry which is preliminary data.</text>
</comment>
<evidence type="ECO:0000313" key="3">
    <source>
        <dbReference type="Proteomes" id="UP000324222"/>
    </source>
</evidence>
<dbReference type="EMBL" id="VSRR010138757">
    <property type="protein sequence ID" value="MPD03948.1"/>
    <property type="molecule type" value="Genomic_DNA"/>
</dbReference>
<organism evidence="2 3">
    <name type="scientific">Portunus trituberculatus</name>
    <name type="common">Swimming crab</name>
    <name type="synonym">Neptunus trituberculatus</name>
    <dbReference type="NCBI Taxonomy" id="210409"/>
    <lineage>
        <taxon>Eukaryota</taxon>
        <taxon>Metazoa</taxon>
        <taxon>Ecdysozoa</taxon>
        <taxon>Arthropoda</taxon>
        <taxon>Crustacea</taxon>
        <taxon>Multicrustacea</taxon>
        <taxon>Malacostraca</taxon>
        <taxon>Eumalacostraca</taxon>
        <taxon>Eucarida</taxon>
        <taxon>Decapoda</taxon>
        <taxon>Pleocyemata</taxon>
        <taxon>Brachyura</taxon>
        <taxon>Eubrachyura</taxon>
        <taxon>Portunoidea</taxon>
        <taxon>Portunidae</taxon>
        <taxon>Portuninae</taxon>
        <taxon>Portunus</taxon>
    </lineage>
</organism>
<evidence type="ECO:0000313" key="2">
    <source>
        <dbReference type="EMBL" id="MPD03948.1"/>
    </source>
</evidence>